<evidence type="ECO:0000256" key="3">
    <source>
        <dbReference type="ARBA" id="ARBA00023125"/>
    </source>
</evidence>
<keyword evidence="8" id="KW-1185">Reference proteome</keyword>
<accession>A0ABQ3V6U1</accession>
<evidence type="ECO:0000313" key="8">
    <source>
        <dbReference type="Proteomes" id="UP000654345"/>
    </source>
</evidence>
<dbReference type="SUPFAM" id="SSF48498">
    <property type="entry name" value="Tetracyclin repressor-like, C-terminal domain"/>
    <property type="match status" value="1"/>
</dbReference>
<dbReference type="Proteomes" id="UP000654345">
    <property type="component" value="Unassembled WGS sequence"/>
</dbReference>
<evidence type="ECO:0000256" key="1">
    <source>
        <dbReference type="ARBA" id="ARBA00022491"/>
    </source>
</evidence>
<dbReference type="InterPro" id="IPR001647">
    <property type="entry name" value="HTH_TetR"/>
</dbReference>
<feature type="domain" description="HTH tetR-type" evidence="6">
    <location>
        <begin position="6"/>
        <end position="66"/>
    </location>
</feature>
<feature type="DNA-binding region" description="H-T-H motif" evidence="5">
    <location>
        <begin position="29"/>
        <end position="48"/>
    </location>
</feature>
<evidence type="ECO:0000259" key="6">
    <source>
        <dbReference type="PROSITE" id="PS50977"/>
    </source>
</evidence>
<name>A0ABQ3V6U1_9CHLR</name>
<dbReference type="Pfam" id="PF00440">
    <property type="entry name" value="TetR_N"/>
    <property type="match status" value="1"/>
</dbReference>
<evidence type="ECO:0000313" key="7">
    <source>
        <dbReference type="EMBL" id="GHO60633.1"/>
    </source>
</evidence>
<proteinExistence type="predicted"/>
<keyword evidence="1" id="KW-0678">Repressor</keyword>
<dbReference type="Pfam" id="PF17932">
    <property type="entry name" value="TetR_C_24"/>
    <property type="match status" value="1"/>
</dbReference>
<dbReference type="EMBL" id="BNJG01000006">
    <property type="protein sequence ID" value="GHO60633.1"/>
    <property type="molecule type" value="Genomic_DNA"/>
</dbReference>
<protein>
    <submittedName>
        <fullName evidence="7">TetR family transcriptional regulator</fullName>
    </submittedName>
</protein>
<gene>
    <name evidence="7" type="ORF">KSB_91080</name>
</gene>
<evidence type="ECO:0000256" key="5">
    <source>
        <dbReference type="PROSITE-ProRule" id="PRU00335"/>
    </source>
</evidence>
<dbReference type="Gene3D" id="1.10.357.10">
    <property type="entry name" value="Tetracycline Repressor, domain 2"/>
    <property type="match status" value="1"/>
</dbReference>
<dbReference type="InterPro" id="IPR050109">
    <property type="entry name" value="HTH-type_TetR-like_transc_reg"/>
</dbReference>
<dbReference type="InterPro" id="IPR009057">
    <property type="entry name" value="Homeodomain-like_sf"/>
</dbReference>
<evidence type="ECO:0000256" key="4">
    <source>
        <dbReference type="ARBA" id="ARBA00023163"/>
    </source>
</evidence>
<dbReference type="InterPro" id="IPR041490">
    <property type="entry name" value="KstR2_TetR_C"/>
</dbReference>
<dbReference type="PROSITE" id="PS50977">
    <property type="entry name" value="HTH_TETR_2"/>
    <property type="match status" value="1"/>
</dbReference>
<keyword evidence="4" id="KW-0804">Transcription</keyword>
<comment type="caution">
    <text evidence="7">The sequence shown here is derived from an EMBL/GenBank/DDBJ whole genome shotgun (WGS) entry which is preliminary data.</text>
</comment>
<dbReference type="InterPro" id="IPR036271">
    <property type="entry name" value="Tet_transcr_reg_TetR-rel_C_sf"/>
</dbReference>
<organism evidence="7 8">
    <name type="scientific">Ktedonobacter robiniae</name>
    <dbReference type="NCBI Taxonomy" id="2778365"/>
    <lineage>
        <taxon>Bacteria</taxon>
        <taxon>Bacillati</taxon>
        <taxon>Chloroflexota</taxon>
        <taxon>Ktedonobacteria</taxon>
        <taxon>Ktedonobacterales</taxon>
        <taxon>Ktedonobacteraceae</taxon>
        <taxon>Ktedonobacter</taxon>
    </lineage>
</organism>
<keyword evidence="2" id="KW-0805">Transcription regulation</keyword>
<keyword evidence="3 5" id="KW-0238">DNA-binding</keyword>
<evidence type="ECO:0000256" key="2">
    <source>
        <dbReference type="ARBA" id="ARBA00023015"/>
    </source>
</evidence>
<dbReference type="PRINTS" id="PR00455">
    <property type="entry name" value="HTHTETR"/>
</dbReference>
<dbReference type="PANTHER" id="PTHR30055">
    <property type="entry name" value="HTH-TYPE TRANSCRIPTIONAL REGULATOR RUTR"/>
    <property type="match status" value="1"/>
</dbReference>
<dbReference type="SUPFAM" id="SSF46689">
    <property type="entry name" value="Homeodomain-like"/>
    <property type="match status" value="1"/>
</dbReference>
<dbReference type="PANTHER" id="PTHR30055:SF175">
    <property type="entry name" value="HTH-TYPE TRANSCRIPTIONAL REPRESSOR KSTR2"/>
    <property type="match status" value="1"/>
</dbReference>
<dbReference type="RefSeq" id="WP_201376707.1">
    <property type="nucleotide sequence ID" value="NZ_BNJG01000006.1"/>
</dbReference>
<reference evidence="7 8" key="1">
    <citation type="journal article" date="2021" name="Int. J. Syst. Evol. Microbiol.">
        <title>Reticulibacter mediterranei gen. nov., sp. nov., within the new family Reticulibacteraceae fam. nov., and Ktedonospora formicarum gen. nov., sp. nov., Ktedonobacter robiniae sp. nov., Dictyobacter formicarum sp. nov. and Dictyobacter arantiisoli sp. nov., belonging to the class Ktedonobacteria.</title>
        <authorList>
            <person name="Yabe S."/>
            <person name="Zheng Y."/>
            <person name="Wang C.M."/>
            <person name="Sakai Y."/>
            <person name="Abe K."/>
            <person name="Yokota A."/>
            <person name="Donadio S."/>
            <person name="Cavaletti L."/>
            <person name="Monciardini P."/>
        </authorList>
    </citation>
    <scope>NUCLEOTIDE SEQUENCE [LARGE SCALE GENOMIC DNA]</scope>
    <source>
        <strain evidence="7 8">SOSP1-30</strain>
    </source>
</reference>
<sequence>MPVEGRSMRENILAAAVQLFAEYGYHAAPLRDIARLAGIQAASIYHHYPNKQSLLVEIMETYMKRLNSQLETLLRTYDDPRERLREAIANHIRLHTSNKAEFFIIDTELRSLEGEQRAHIVELRDIYDRLLQGMLQDGMERGVFRPSDTKVTSYAVIAMCTQVSSWFHPGGRLSVQQVIDIYYQIISQGLLLHPEGTRRPEESVHILPPSSALGD</sequence>